<comment type="similarity">
    <text evidence="1 6">Belongs to the MsrB Met sulfoxide reductase family.</text>
</comment>
<dbReference type="Gene3D" id="2.170.150.20">
    <property type="entry name" value="Peptide methionine sulfoxide reductase"/>
    <property type="match status" value="1"/>
</dbReference>
<evidence type="ECO:0000256" key="4">
    <source>
        <dbReference type="ARBA" id="ARBA00023002"/>
    </source>
</evidence>
<comment type="catalytic activity">
    <reaction evidence="5 6">
        <text>L-methionyl-[protein] + [thioredoxin]-disulfide + H2O = L-methionyl-(R)-S-oxide-[protein] + [thioredoxin]-dithiol</text>
        <dbReference type="Rhea" id="RHEA:24164"/>
        <dbReference type="Rhea" id="RHEA-COMP:10698"/>
        <dbReference type="Rhea" id="RHEA-COMP:10700"/>
        <dbReference type="Rhea" id="RHEA-COMP:12313"/>
        <dbReference type="Rhea" id="RHEA-COMP:12314"/>
        <dbReference type="ChEBI" id="CHEBI:15377"/>
        <dbReference type="ChEBI" id="CHEBI:16044"/>
        <dbReference type="ChEBI" id="CHEBI:29950"/>
        <dbReference type="ChEBI" id="CHEBI:45764"/>
        <dbReference type="ChEBI" id="CHEBI:50058"/>
        <dbReference type="EC" id="1.8.4.12"/>
    </reaction>
</comment>
<dbReference type="Proteomes" id="UP000317178">
    <property type="component" value="Chromosome"/>
</dbReference>
<proteinExistence type="inferred from homology"/>
<dbReference type="GO" id="GO:0033743">
    <property type="term" value="F:peptide-methionine (R)-S-oxide reductase activity"/>
    <property type="evidence" value="ECO:0007669"/>
    <property type="project" value="UniProtKB-UniRule"/>
</dbReference>
<keyword evidence="2 6" id="KW-0479">Metal-binding</keyword>
<dbReference type="Pfam" id="PF01641">
    <property type="entry name" value="SelR"/>
    <property type="match status" value="1"/>
</dbReference>
<dbReference type="PANTHER" id="PTHR10173:SF52">
    <property type="entry name" value="METHIONINE-R-SULFOXIDE REDUCTASE B1"/>
    <property type="match status" value="1"/>
</dbReference>
<dbReference type="KEGG" id="plon:Pla110_08480"/>
<keyword evidence="9" id="KW-1185">Reference proteome</keyword>
<dbReference type="InterPro" id="IPR002579">
    <property type="entry name" value="Met_Sox_Rdtase_MsrB_dom"/>
</dbReference>
<dbReference type="NCBIfam" id="TIGR00357">
    <property type="entry name" value="peptide-methionine (R)-S-oxide reductase MsrB"/>
    <property type="match status" value="1"/>
</dbReference>
<feature type="binding site" evidence="6">
    <location>
        <position position="187"/>
    </location>
    <ligand>
        <name>Zn(2+)</name>
        <dbReference type="ChEBI" id="CHEBI:29105"/>
    </ligand>
</feature>
<feature type="binding site" evidence="6">
    <location>
        <position position="138"/>
    </location>
    <ligand>
        <name>Zn(2+)</name>
        <dbReference type="ChEBI" id="CHEBI:29105"/>
    </ligand>
</feature>
<dbReference type="HAMAP" id="MF_01400">
    <property type="entry name" value="MsrB"/>
    <property type="match status" value="1"/>
</dbReference>
<dbReference type="GO" id="GO:0005737">
    <property type="term" value="C:cytoplasm"/>
    <property type="evidence" value="ECO:0007669"/>
    <property type="project" value="TreeGrafter"/>
</dbReference>
<keyword evidence="3 6" id="KW-0862">Zinc</keyword>
<protein>
    <recommendedName>
        <fullName evidence="6">Peptide methionine sulfoxide reductase MsrB</fullName>
        <ecNumber evidence="6">1.8.4.12</ecNumber>
    </recommendedName>
    <alternativeName>
        <fullName evidence="6">Peptide-methionine (R)-S-oxide reductase</fullName>
    </alternativeName>
</protein>
<evidence type="ECO:0000313" key="8">
    <source>
        <dbReference type="EMBL" id="QDU79143.1"/>
    </source>
</evidence>
<sequence length="226" mass="25243">MTVGNSPPFKGCERSKHSTDPLQSILFLTEEGENFAPTTMIKTTYGIAAGLMLVGIGLVGCYSSSPGVESTRTVLSTTSSEGETVDTDSIDLKKITKSESEWKEQLTEEQYHVTREKGTEVAFSGEYHDNKEKGNYQCVCCELPLFDSKTKYDSGTGWPSFWQPIRAEYVTEVSDDTWFMKRTEIVCARCEAHLGHVFNDGPEPTHLRYCMNSAALKFKSQDEKAE</sequence>
<dbReference type="GO" id="GO:0006979">
    <property type="term" value="P:response to oxidative stress"/>
    <property type="evidence" value="ECO:0007669"/>
    <property type="project" value="InterPro"/>
</dbReference>
<name>A0A518CIT8_9PLAN</name>
<feature type="domain" description="MsrB" evidence="7">
    <location>
        <begin position="99"/>
        <end position="221"/>
    </location>
</feature>
<dbReference type="PANTHER" id="PTHR10173">
    <property type="entry name" value="METHIONINE SULFOXIDE REDUCTASE"/>
    <property type="match status" value="1"/>
</dbReference>
<evidence type="ECO:0000256" key="5">
    <source>
        <dbReference type="ARBA" id="ARBA00048488"/>
    </source>
</evidence>
<dbReference type="AlphaFoldDB" id="A0A518CIT8"/>
<evidence type="ECO:0000256" key="3">
    <source>
        <dbReference type="ARBA" id="ARBA00022833"/>
    </source>
</evidence>
<evidence type="ECO:0000256" key="6">
    <source>
        <dbReference type="HAMAP-Rule" id="MF_01400"/>
    </source>
</evidence>
<comment type="cofactor">
    <cofactor evidence="6">
        <name>Zn(2+)</name>
        <dbReference type="ChEBI" id="CHEBI:29105"/>
    </cofactor>
    <text evidence="6">Binds 1 zinc ion per subunit. The zinc ion is important for the structural integrity of the protein.</text>
</comment>
<feature type="active site" description="Nucleophile" evidence="6">
    <location>
        <position position="210"/>
    </location>
</feature>
<evidence type="ECO:0000256" key="1">
    <source>
        <dbReference type="ARBA" id="ARBA00007174"/>
    </source>
</evidence>
<feature type="binding site" evidence="6">
    <location>
        <position position="141"/>
    </location>
    <ligand>
        <name>Zn(2+)</name>
        <dbReference type="ChEBI" id="CHEBI:29105"/>
    </ligand>
</feature>
<dbReference type="FunFam" id="2.170.150.20:FF:000001">
    <property type="entry name" value="Peptide methionine sulfoxide reductase MsrB"/>
    <property type="match status" value="1"/>
</dbReference>
<feature type="binding site" evidence="6">
    <location>
        <position position="190"/>
    </location>
    <ligand>
        <name>Zn(2+)</name>
        <dbReference type="ChEBI" id="CHEBI:29105"/>
    </ligand>
</feature>
<evidence type="ECO:0000313" key="9">
    <source>
        <dbReference type="Proteomes" id="UP000317178"/>
    </source>
</evidence>
<dbReference type="InterPro" id="IPR011057">
    <property type="entry name" value="Mss4-like_sf"/>
</dbReference>
<keyword evidence="4 6" id="KW-0560">Oxidoreductase</keyword>
<dbReference type="EC" id="1.8.4.12" evidence="6"/>
<dbReference type="GO" id="GO:0008270">
    <property type="term" value="F:zinc ion binding"/>
    <property type="evidence" value="ECO:0007669"/>
    <property type="project" value="UniProtKB-UniRule"/>
</dbReference>
<dbReference type="EMBL" id="CP036281">
    <property type="protein sequence ID" value="QDU79143.1"/>
    <property type="molecule type" value="Genomic_DNA"/>
</dbReference>
<accession>A0A518CIT8</accession>
<organism evidence="8 9">
    <name type="scientific">Polystyrenella longa</name>
    <dbReference type="NCBI Taxonomy" id="2528007"/>
    <lineage>
        <taxon>Bacteria</taxon>
        <taxon>Pseudomonadati</taxon>
        <taxon>Planctomycetota</taxon>
        <taxon>Planctomycetia</taxon>
        <taxon>Planctomycetales</taxon>
        <taxon>Planctomycetaceae</taxon>
        <taxon>Polystyrenella</taxon>
    </lineage>
</organism>
<reference evidence="8 9" key="1">
    <citation type="submission" date="2019-02" db="EMBL/GenBank/DDBJ databases">
        <title>Deep-cultivation of Planctomycetes and their phenomic and genomic characterization uncovers novel biology.</title>
        <authorList>
            <person name="Wiegand S."/>
            <person name="Jogler M."/>
            <person name="Boedeker C."/>
            <person name="Pinto D."/>
            <person name="Vollmers J."/>
            <person name="Rivas-Marin E."/>
            <person name="Kohn T."/>
            <person name="Peeters S.H."/>
            <person name="Heuer A."/>
            <person name="Rast P."/>
            <person name="Oberbeckmann S."/>
            <person name="Bunk B."/>
            <person name="Jeske O."/>
            <person name="Meyerdierks A."/>
            <person name="Storesund J.E."/>
            <person name="Kallscheuer N."/>
            <person name="Luecker S."/>
            <person name="Lage O.M."/>
            <person name="Pohl T."/>
            <person name="Merkel B.J."/>
            <person name="Hornburger P."/>
            <person name="Mueller R.-W."/>
            <person name="Bruemmer F."/>
            <person name="Labrenz M."/>
            <person name="Spormann A.M."/>
            <person name="Op den Camp H."/>
            <person name="Overmann J."/>
            <person name="Amann R."/>
            <person name="Jetten M.S.M."/>
            <person name="Mascher T."/>
            <person name="Medema M.H."/>
            <person name="Devos D.P."/>
            <person name="Kaster A.-K."/>
            <person name="Ovreas L."/>
            <person name="Rohde M."/>
            <person name="Galperin M.Y."/>
            <person name="Jogler C."/>
        </authorList>
    </citation>
    <scope>NUCLEOTIDE SEQUENCE [LARGE SCALE GENOMIC DNA]</scope>
    <source>
        <strain evidence="8 9">Pla110</strain>
    </source>
</reference>
<evidence type="ECO:0000259" key="7">
    <source>
        <dbReference type="PROSITE" id="PS51790"/>
    </source>
</evidence>
<dbReference type="PROSITE" id="PS51790">
    <property type="entry name" value="MSRB"/>
    <property type="match status" value="1"/>
</dbReference>
<gene>
    <name evidence="6 8" type="primary">msrB</name>
    <name evidence="8" type="ORF">Pla110_08480</name>
</gene>
<dbReference type="GO" id="GO:0030091">
    <property type="term" value="P:protein repair"/>
    <property type="evidence" value="ECO:0007669"/>
    <property type="project" value="InterPro"/>
</dbReference>
<dbReference type="InterPro" id="IPR028427">
    <property type="entry name" value="Met_Sox_Rdtase_MsrB"/>
</dbReference>
<evidence type="ECO:0000256" key="2">
    <source>
        <dbReference type="ARBA" id="ARBA00022723"/>
    </source>
</evidence>
<dbReference type="SUPFAM" id="SSF51316">
    <property type="entry name" value="Mss4-like"/>
    <property type="match status" value="1"/>
</dbReference>